<evidence type="ECO:0000256" key="1">
    <source>
        <dbReference type="ARBA" id="ARBA00001974"/>
    </source>
</evidence>
<dbReference type="SUPFAM" id="SSF56645">
    <property type="entry name" value="Acyl-CoA dehydrogenase NM domain-like"/>
    <property type="match status" value="1"/>
</dbReference>
<dbReference type="EMBL" id="JAUSTM010000021">
    <property type="protein sequence ID" value="MDQ0223263.1"/>
    <property type="molecule type" value="Genomic_DNA"/>
</dbReference>
<evidence type="ECO:0000256" key="3">
    <source>
        <dbReference type="ARBA" id="ARBA00022630"/>
    </source>
</evidence>
<evidence type="ECO:0000259" key="6">
    <source>
        <dbReference type="Pfam" id="PF00441"/>
    </source>
</evidence>
<protein>
    <submittedName>
        <fullName evidence="9">Alkylation response protein AidB-like acyl-CoA dehydrogenase</fullName>
    </submittedName>
</protein>
<name>A0ABT9YVA6_9STRE</name>
<gene>
    <name evidence="9" type="ORF">J2S23_001838</name>
</gene>
<dbReference type="Pfam" id="PF00441">
    <property type="entry name" value="Acyl-CoA_dh_1"/>
    <property type="match status" value="1"/>
</dbReference>
<dbReference type="InterPro" id="IPR037069">
    <property type="entry name" value="AcylCoA_DH/ox_N_sf"/>
</dbReference>
<evidence type="ECO:0000313" key="9">
    <source>
        <dbReference type="EMBL" id="MDQ0223263.1"/>
    </source>
</evidence>
<dbReference type="Gene3D" id="1.10.540.10">
    <property type="entry name" value="Acyl-CoA dehydrogenase/oxidase, N-terminal domain"/>
    <property type="match status" value="1"/>
</dbReference>
<dbReference type="Gene3D" id="1.20.140.10">
    <property type="entry name" value="Butyryl-CoA Dehydrogenase, subunit A, domain 3"/>
    <property type="match status" value="1"/>
</dbReference>
<evidence type="ECO:0000259" key="8">
    <source>
        <dbReference type="Pfam" id="PF02771"/>
    </source>
</evidence>
<dbReference type="PANTHER" id="PTHR43884">
    <property type="entry name" value="ACYL-COA DEHYDROGENASE"/>
    <property type="match status" value="1"/>
</dbReference>
<dbReference type="InterPro" id="IPR009100">
    <property type="entry name" value="AcylCoA_DH/oxidase_NM_dom_sf"/>
</dbReference>
<feature type="domain" description="Acyl-CoA dehydrogenase/oxidase N-terminal" evidence="8">
    <location>
        <begin position="7"/>
        <end position="119"/>
    </location>
</feature>
<dbReference type="Pfam" id="PF02770">
    <property type="entry name" value="Acyl-CoA_dh_M"/>
    <property type="match status" value="1"/>
</dbReference>
<dbReference type="Pfam" id="PF02771">
    <property type="entry name" value="Acyl-CoA_dh_N"/>
    <property type="match status" value="1"/>
</dbReference>
<dbReference type="InterPro" id="IPR009075">
    <property type="entry name" value="AcylCo_DH/oxidase_C"/>
</dbReference>
<dbReference type="PANTHER" id="PTHR43884:SF12">
    <property type="entry name" value="ISOVALERYL-COA DEHYDROGENASE, MITOCHONDRIAL-RELATED"/>
    <property type="match status" value="1"/>
</dbReference>
<dbReference type="InterPro" id="IPR046373">
    <property type="entry name" value="Acyl-CoA_Oxase/DH_mid-dom_sf"/>
</dbReference>
<keyword evidence="10" id="KW-1185">Reference proteome</keyword>
<accession>A0ABT9YVA6</accession>
<evidence type="ECO:0000256" key="2">
    <source>
        <dbReference type="ARBA" id="ARBA00009347"/>
    </source>
</evidence>
<feature type="domain" description="Acyl-CoA dehydrogenase/oxidase C-terminal" evidence="6">
    <location>
        <begin position="247"/>
        <end position="360"/>
    </location>
</feature>
<keyword evidence="3 5" id="KW-0285">Flavoprotein</keyword>
<reference evidence="9 10" key="1">
    <citation type="submission" date="2023-07" db="EMBL/GenBank/DDBJ databases">
        <title>Genomic Encyclopedia of Type Strains, Phase IV (KMG-IV): sequencing the most valuable type-strain genomes for metagenomic binning, comparative biology and taxonomic classification.</title>
        <authorList>
            <person name="Goeker M."/>
        </authorList>
    </citation>
    <scope>NUCLEOTIDE SEQUENCE [LARGE SCALE GENOMIC DNA]</scope>
    <source>
        <strain evidence="9 10">DSM 105143</strain>
    </source>
</reference>
<evidence type="ECO:0000256" key="4">
    <source>
        <dbReference type="ARBA" id="ARBA00022827"/>
    </source>
</evidence>
<evidence type="ECO:0000256" key="5">
    <source>
        <dbReference type="RuleBase" id="RU362125"/>
    </source>
</evidence>
<comment type="cofactor">
    <cofactor evidence="1 5">
        <name>FAD</name>
        <dbReference type="ChEBI" id="CHEBI:57692"/>
    </cofactor>
</comment>
<dbReference type="InterPro" id="IPR036250">
    <property type="entry name" value="AcylCo_DH-like_C"/>
</dbReference>
<dbReference type="InterPro" id="IPR013786">
    <property type="entry name" value="AcylCoA_DH/ox_N"/>
</dbReference>
<organism evidence="9 10">
    <name type="scientific">Streptococcus moroccensis</name>
    <dbReference type="NCBI Taxonomy" id="1451356"/>
    <lineage>
        <taxon>Bacteria</taxon>
        <taxon>Bacillati</taxon>
        <taxon>Bacillota</taxon>
        <taxon>Bacilli</taxon>
        <taxon>Lactobacillales</taxon>
        <taxon>Streptococcaceae</taxon>
        <taxon>Streptococcus</taxon>
    </lineage>
</organism>
<proteinExistence type="inferred from homology"/>
<evidence type="ECO:0000259" key="7">
    <source>
        <dbReference type="Pfam" id="PF02770"/>
    </source>
</evidence>
<dbReference type="Proteomes" id="UP001223079">
    <property type="component" value="Unassembled WGS sequence"/>
</dbReference>
<dbReference type="RefSeq" id="WP_307122414.1">
    <property type="nucleotide sequence ID" value="NZ_JAUSTM010000021.1"/>
</dbReference>
<dbReference type="SUPFAM" id="SSF47203">
    <property type="entry name" value="Acyl-CoA dehydrogenase C-terminal domain-like"/>
    <property type="match status" value="1"/>
</dbReference>
<sequence length="378" mass="42444">MMWYMNEERLLLQKAFRRFAQEKVRPFIPNMEENDEGPKNLLKELARLGYAKLPVPKDLGGMGEDYISWGLLLEELGRESLNFAFLTALIQINNRVFYDHNAATKEQIERYVKPVINGEYILGLASCEPAGGSFFDGYETVAQKEGNEWVINGSKIFITECDFADYIIVCARTKEHVTLPSCDGLEIFVIPTDIEGFSVGHIEHKVGLKGSRTGSIYLDNVRVPESSRLNHVRNLILTSPEELGIYGAMTLGACERVLEQTVDYLKSRVQFGSSLWDAHESMRWTCGRLKSKISAFRNSVYGHLANMTNGQRDGMEALSCKVEGVDLLREVTTECNALYGGMGEIYETGIERFYRDAAALEHPCVSDKSAVNFIGSSL</sequence>
<dbReference type="InterPro" id="IPR006091">
    <property type="entry name" value="Acyl-CoA_Oxase/DH_mid-dom"/>
</dbReference>
<keyword evidence="4 5" id="KW-0274">FAD</keyword>
<keyword evidence="5" id="KW-0560">Oxidoreductase</keyword>
<comment type="caution">
    <text evidence="9">The sequence shown here is derived from an EMBL/GenBank/DDBJ whole genome shotgun (WGS) entry which is preliminary data.</text>
</comment>
<evidence type="ECO:0000313" key="10">
    <source>
        <dbReference type="Proteomes" id="UP001223079"/>
    </source>
</evidence>
<comment type="similarity">
    <text evidence="2 5">Belongs to the acyl-CoA dehydrogenase family.</text>
</comment>
<feature type="domain" description="Acyl-CoA oxidase/dehydrogenase middle" evidence="7">
    <location>
        <begin position="124"/>
        <end position="221"/>
    </location>
</feature>
<dbReference type="Gene3D" id="2.40.110.10">
    <property type="entry name" value="Butyryl-CoA Dehydrogenase, subunit A, domain 2"/>
    <property type="match status" value="1"/>
</dbReference>